<proteinExistence type="inferred from homology"/>
<evidence type="ECO:0000256" key="1">
    <source>
        <dbReference type="ARBA" id="ARBA00004442"/>
    </source>
</evidence>
<dbReference type="InterPro" id="IPR010130">
    <property type="entry name" value="T1SS_OMP_TolC"/>
</dbReference>
<dbReference type="RefSeq" id="WP_062537156.1">
    <property type="nucleotide sequence ID" value="NZ_DF970216.1"/>
</dbReference>
<dbReference type="EMBL" id="DF952431">
    <property type="protein sequence ID" value="GAN45914.1"/>
    <property type="molecule type" value="Genomic_DNA"/>
</dbReference>
<feature type="signal peptide" evidence="8">
    <location>
        <begin position="1"/>
        <end position="25"/>
    </location>
</feature>
<keyword evidence="5" id="KW-0812">Transmembrane</keyword>
<dbReference type="HOGENOM" id="CLU_012817_0_2_6"/>
<keyword evidence="8" id="KW-0732">Signal</keyword>
<evidence type="ECO:0000313" key="9">
    <source>
        <dbReference type="EMBL" id="GAN45914.1"/>
    </source>
</evidence>
<evidence type="ECO:0000313" key="10">
    <source>
        <dbReference type="EMBL" id="GAP66557.1"/>
    </source>
</evidence>
<evidence type="ECO:0000256" key="5">
    <source>
        <dbReference type="ARBA" id="ARBA00022692"/>
    </source>
</evidence>
<evidence type="ECO:0000313" key="11">
    <source>
        <dbReference type="Proteomes" id="UP000253740"/>
    </source>
</evidence>
<dbReference type="SUPFAM" id="SSF56954">
    <property type="entry name" value="Outer membrane efflux proteins (OEP)"/>
    <property type="match status" value="1"/>
</dbReference>
<keyword evidence="3" id="KW-0813">Transport</keyword>
<keyword evidence="11" id="KW-1185">Reference proteome</keyword>
<dbReference type="EMBL" id="DF970216">
    <property type="protein sequence ID" value="GAP66557.1"/>
    <property type="molecule type" value="Genomic_DNA"/>
</dbReference>
<evidence type="ECO:0000256" key="2">
    <source>
        <dbReference type="ARBA" id="ARBA00007613"/>
    </source>
</evidence>
<dbReference type="PANTHER" id="PTHR30026">
    <property type="entry name" value="OUTER MEMBRANE PROTEIN TOLC"/>
    <property type="match status" value="1"/>
</dbReference>
<keyword evidence="6" id="KW-0472">Membrane</keyword>
<comment type="subcellular location">
    <subcellularLocation>
        <location evidence="1">Cell outer membrane</location>
    </subcellularLocation>
</comment>
<dbReference type="Proteomes" id="UP000253740">
    <property type="component" value="Unassembled WGS sequence"/>
</dbReference>
<evidence type="ECO:0000256" key="8">
    <source>
        <dbReference type="SAM" id="SignalP"/>
    </source>
</evidence>
<dbReference type="NCBIfam" id="TIGR01844">
    <property type="entry name" value="type_I_sec_TolC"/>
    <property type="match status" value="1"/>
</dbReference>
<evidence type="ECO:0000256" key="6">
    <source>
        <dbReference type="ARBA" id="ARBA00023136"/>
    </source>
</evidence>
<keyword evidence="4" id="KW-1134">Transmembrane beta strand</keyword>
<accession>A0A0K8QQ71</accession>
<reference evidence="10" key="2">
    <citation type="submission" date="2015-08" db="EMBL/GenBank/DDBJ databases">
        <title>Complete DNA Sequence of Pseudomonas syringae pv. actinidiae, the Causal Agent of Kiwifruit Canker Disease.</title>
        <authorList>
            <person name="Rikkerink E.H.A."/>
            <person name="Fineran P.C."/>
        </authorList>
    </citation>
    <scope>NUCLEOTIDE SEQUENCE</scope>
    <source>
        <strain evidence="10">SkMP5</strain>
    </source>
</reference>
<dbReference type="GO" id="GO:0009279">
    <property type="term" value="C:cell outer membrane"/>
    <property type="evidence" value="ECO:0007669"/>
    <property type="project" value="UniProtKB-SubCell"/>
</dbReference>
<dbReference type="InterPro" id="IPR051906">
    <property type="entry name" value="TolC-like"/>
</dbReference>
<organism evidence="10">
    <name type="scientific">Mizugakiibacter sediminis</name>
    <dbReference type="NCBI Taxonomy" id="1475481"/>
    <lineage>
        <taxon>Bacteria</taxon>
        <taxon>Pseudomonadati</taxon>
        <taxon>Pseudomonadota</taxon>
        <taxon>Gammaproteobacteria</taxon>
        <taxon>Lysobacterales</taxon>
        <taxon>Rhodanobacteraceae</taxon>
        <taxon>Mizugakiibacter</taxon>
    </lineage>
</organism>
<dbReference type="GO" id="GO:1990281">
    <property type="term" value="C:efflux pump complex"/>
    <property type="evidence" value="ECO:0007669"/>
    <property type="project" value="TreeGrafter"/>
</dbReference>
<dbReference type="Pfam" id="PF02321">
    <property type="entry name" value="OEP"/>
    <property type="match status" value="2"/>
</dbReference>
<dbReference type="InterPro" id="IPR003423">
    <property type="entry name" value="OMP_efflux"/>
</dbReference>
<dbReference type="AlphaFoldDB" id="A0A0K8QQ71"/>
<dbReference type="Gene3D" id="1.20.1600.10">
    <property type="entry name" value="Outer membrane efflux proteins (OEP)"/>
    <property type="match status" value="1"/>
</dbReference>
<protein>
    <submittedName>
        <fullName evidence="10">Type I secretion outer membrane protein, TolC family</fullName>
    </submittedName>
    <submittedName>
        <fullName evidence="9">Type I secretion protein TolC</fullName>
    </submittedName>
</protein>
<feature type="chain" id="PRO_5007414630" evidence="8">
    <location>
        <begin position="26"/>
        <end position="460"/>
    </location>
</feature>
<evidence type="ECO:0000256" key="7">
    <source>
        <dbReference type="ARBA" id="ARBA00023237"/>
    </source>
</evidence>
<evidence type="ECO:0000256" key="4">
    <source>
        <dbReference type="ARBA" id="ARBA00022452"/>
    </source>
</evidence>
<dbReference type="OrthoDB" id="9813458at2"/>
<name>A0A0K8QQ71_9GAMM</name>
<keyword evidence="7" id="KW-0998">Cell outer membrane</keyword>
<evidence type="ECO:0000256" key="3">
    <source>
        <dbReference type="ARBA" id="ARBA00022448"/>
    </source>
</evidence>
<dbReference type="PANTHER" id="PTHR30026:SF20">
    <property type="entry name" value="OUTER MEMBRANE PROTEIN TOLC"/>
    <property type="match status" value="1"/>
</dbReference>
<sequence>MTRTTRFKLLPLALLLAAAPMLAGAEDLMDAYRDARANDPQLAQADAARMFNNEFPKQAWGALLPQINASYGFTDSHGSSTSAQPFIDSNGALQVQSFRSSTSGRNTTLQGELTQTLFDWSKFAQVKVGKAQAAGGEAQYQAALQSLMLRTAQAYFNVLTAIDTLTFAQAEEKALARQLEQAQQRFEVGLSAITDVNEAKAQHDSAVANVIDAQNALDDAREALTQITGKPAGELKRLREDLPLNPPQPNNLTEWVDTALKQNPALLAQQFQVEADQHSVNVARSAHLPTLNASVVYTRTPSWSDQTFGGLTSHINSERSDTAVGLVLSVPIFSGGITQSRVRQAIYQRDQASDLLEQDRRQVVRNTRNAFRSVIAGVSEVEARKQAVISAQSALDATRAGFEVGTRTIVDVLISQQNLFQAQSNYSQARHAFVINQLALKQSAGTIDVKDIEAVNALLQ</sequence>
<dbReference type="GO" id="GO:0015288">
    <property type="term" value="F:porin activity"/>
    <property type="evidence" value="ECO:0007669"/>
    <property type="project" value="TreeGrafter"/>
</dbReference>
<gene>
    <name evidence="9" type="ORF">MBSD_2499</name>
    <name evidence="10" type="ORF">MBSD_n1865</name>
</gene>
<dbReference type="GO" id="GO:0015562">
    <property type="term" value="F:efflux transmembrane transporter activity"/>
    <property type="evidence" value="ECO:0007669"/>
    <property type="project" value="InterPro"/>
</dbReference>
<dbReference type="STRING" id="1475481.GCA_000953855_01904"/>
<comment type="similarity">
    <text evidence="2">Belongs to the outer membrane factor (OMF) (TC 1.B.17) family.</text>
</comment>
<reference evidence="9" key="1">
    <citation type="submission" date="2015-03" db="EMBL/GenBank/DDBJ databases">
        <title>Draft genome sequence of Mizugakiibacter sediminis skMP5.</title>
        <authorList>
            <person name="Watanabe T."/>
            <person name="Kojima H."/>
            <person name="Fukui M."/>
        </authorList>
    </citation>
    <scope>NUCLEOTIDE SEQUENCE</scope>
    <source>
        <strain evidence="9">SkMP5</strain>
    </source>
</reference>